<sequence>MPLTLSKGILRPSATASINCPWISSRTPWRISRSSLPTPRYIEARSLYRPLLITSLLTPIFSIRSLKLAISMMTPIEPVIVAWLAIIFEAGDDM</sequence>
<accession>A0A0F3H028</accession>
<dbReference type="Proteomes" id="UP000033423">
    <property type="component" value="Unassembled WGS sequence"/>
</dbReference>
<keyword evidence="2" id="KW-1185">Reference proteome</keyword>
<protein>
    <submittedName>
        <fullName evidence="1">Uncharacterized protein</fullName>
    </submittedName>
</protein>
<organism evidence="1 2">
    <name type="scientific">Candidatus Magnetobacterium bavaricum</name>
    <dbReference type="NCBI Taxonomy" id="29290"/>
    <lineage>
        <taxon>Bacteria</taxon>
        <taxon>Pseudomonadati</taxon>
        <taxon>Nitrospirota</taxon>
        <taxon>Thermodesulfovibrionia</taxon>
        <taxon>Thermodesulfovibrionales</taxon>
        <taxon>Candidatus Magnetobacteriaceae</taxon>
        <taxon>Candidatus Magnetobacterium</taxon>
    </lineage>
</organism>
<name>A0A0F3H028_9BACT</name>
<reference evidence="1 2" key="1">
    <citation type="submission" date="2015-02" db="EMBL/GenBank/DDBJ databases">
        <title>Single-cell genomics of uncultivated deep-branching MTB reveals a conserved set of magnetosome genes.</title>
        <authorList>
            <person name="Kolinko S."/>
            <person name="Richter M."/>
            <person name="Glockner F.O."/>
            <person name="Brachmann A."/>
            <person name="Schuler D."/>
        </authorList>
    </citation>
    <scope>NUCLEOTIDE SEQUENCE [LARGE SCALE GENOMIC DNA]</scope>
    <source>
        <strain evidence="1">TM-1</strain>
    </source>
</reference>
<evidence type="ECO:0000313" key="2">
    <source>
        <dbReference type="Proteomes" id="UP000033423"/>
    </source>
</evidence>
<dbReference type="EMBL" id="LACI01000165">
    <property type="protein sequence ID" value="KJU87447.1"/>
    <property type="molecule type" value="Genomic_DNA"/>
</dbReference>
<comment type="caution">
    <text evidence="1">The sequence shown here is derived from an EMBL/GenBank/DDBJ whole genome shotgun (WGS) entry which is preliminary data.</text>
</comment>
<proteinExistence type="predicted"/>
<dbReference type="AlphaFoldDB" id="A0A0F3H028"/>
<evidence type="ECO:0000313" key="1">
    <source>
        <dbReference type="EMBL" id="KJU87447.1"/>
    </source>
</evidence>
<gene>
    <name evidence="1" type="ORF">MBAV_000361</name>
</gene>